<gene>
    <name evidence="2" type="ORF">IAE60_12920</name>
</gene>
<feature type="chain" id="PRO_5029015906" evidence="1">
    <location>
        <begin position="24"/>
        <end position="405"/>
    </location>
</feature>
<dbReference type="AlphaFoldDB" id="A0A7G9T9R5"/>
<organism evidence="2 3">
    <name type="scientific">Pseudoxanthomonas mexicana</name>
    <dbReference type="NCBI Taxonomy" id="128785"/>
    <lineage>
        <taxon>Bacteria</taxon>
        <taxon>Pseudomonadati</taxon>
        <taxon>Pseudomonadota</taxon>
        <taxon>Gammaproteobacteria</taxon>
        <taxon>Lysobacterales</taxon>
        <taxon>Lysobacteraceae</taxon>
        <taxon>Pseudoxanthomonas</taxon>
    </lineage>
</organism>
<evidence type="ECO:0000256" key="1">
    <source>
        <dbReference type="SAM" id="SignalP"/>
    </source>
</evidence>
<dbReference type="EMBL" id="CP060731">
    <property type="protein sequence ID" value="QNN76840.1"/>
    <property type="molecule type" value="Genomic_DNA"/>
</dbReference>
<sequence length="405" mass="44889">MKAAKILLPCLIACLVFPTQVFALSVIVQYQGAVENREVYFADMRSVSNQPPADMEATGMQVRALPVTVVYENPNKPEFVHMELFFKCPERFSLDHEQRTTSEDKKATGTSDAVTFQIGPGSYMLRRIDLKTEEVPQSDWKTSNAPMLSKAAILACNHLEIDQALRAAIKDDSFDFDGFGQRIAKLGLPADMAVIGEHLPSEYMDFAWETFWWDKVVAKKRPDPTGKWAEALSGASGHAVMEAVNKEQQRPDAGPASMQASLLGRIKSNRSKMTSDLAAAPSAGKHPDGSKMNKREARLMAAFGGRTEQEVVATMGNPDDFYQGAGSRFLRYSAWWEEQGVIVYGAYGVIGGQSGGYAECYAEFNTRQDAYGDWRVYDIIVQGDYEGTGSREIRLVCNDATRPKR</sequence>
<dbReference type="RefSeq" id="WP_187572570.1">
    <property type="nucleotide sequence ID" value="NZ_CP060731.1"/>
</dbReference>
<proteinExistence type="predicted"/>
<evidence type="ECO:0000313" key="2">
    <source>
        <dbReference type="EMBL" id="QNN76840.1"/>
    </source>
</evidence>
<evidence type="ECO:0000313" key="3">
    <source>
        <dbReference type="Proteomes" id="UP000515838"/>
    </source>
</evidence>
<dbReference type="GeneID" id="81471880"/>
<reference evidence="2 3" key="1">
    <citation type="submission" date="2020-08" db="EMBL/GenBank/DDBJ databases">
        <title>Streptomycin Non-resistant strain, P. mexicana.</title>
        <authorList>
            <person name="Ganesh-Kumar S."/>
            <person name="Zhe T."/>
            <person name="Yu Z."/>
            <person name="Min Y."/>
        </authorList>
    </citation>
    <scope>NUCLEOTIDE SEQUENCE [LARGE SCALE GENOMIC DNA]</scope>
    <source>
        <strain evidence="2 3">GTZY2</strain>
    </source>
</reference>
<feature type="signal peptide" evidence="1">
    <location>
        <begin position="1"/>
        <end position="23"/>
    </location>
</feature>
<dbReference type="Proteomes" id="UP000515838">
    <property type="component" value="Chromosome"/>
</dbReference>
<protein>
    <submittedName>
        <fullName evidence="2">Uncharacterized protein</fullName>
    </submittedName>
</protein>
<keyword evidence="1" id="KW-0732">Signal</keyword>
<name>A0A7G9T9R5_PSEMX</name>
<accession>A0A7G9T9R5</accession>